<protein>
    <recommendedName>
        <fullName evidence="3">Phage Mu protein F like protein</fullName>
    </recommendedName>
</protein>
<evidence type="ECO:0000313" key="2">
    <source>
        <dbReference type="Proteomes" id="UP000182761"/>
    </source>
</evidence>
<evidence type="ECO:0000313" key="1">
    <source>
        <dbReference type="EMBL" id="CVK17199.1"/>
    </source>
</evidence>
<feature type="non-terminal residue" evidence="1">
    <location>
        <position position="281"/>
    </location>
</feature>
<reference evidence="1 2" key="1">
    <citation type="submission" date="2016-01" db="EMBL/GenBank/DDBJ databases">
        <authorList>
            <person name="McClelland M."/>
            <person name="Jain A."/>
            <person name="Saraogi P."/>
            <person name="Mendelson R."/>
            <person name="Westerman R."/>
            <person name="SanMiguel P."/>
            <person name="Csonka L."/>
        </authorList>
    </citation>
    <scope>NUCLEOTIDE SEQUENCE [LARGE SCALE GENOMIC DNA]</scope>
    <source>
        <strain evidence="1 2">R-53146</strain>
    </source>
</reference>
<sequence>MATENEFDRLNEYCYQIENTYDKYTLLLIELVLIHKIILNEKAFSFYNYALLAKKAKVITRNMYSELYFHLKKSITNEWNLSNKKNDELVNKIKILKNNTKYYKRNEAPLHAFFERKRNGLNLSNRVWNLTTQHRKELELCIDACLRDGKSAHSLSSEIKKYLNEPDKLFRKVKDQNNKTTLSKAAKEYSPGTGVYRSSKKNALRLTRTEINIAYKTADIERWESMPFVVGYEIKRSNNPYPCKTCEALKGKYPKYFKFVGWHPQCLCSMTPILMTHQEML</sequence>
<keyword evidence="2" id="KW-1185">Reference proteome</keyword>
<accession>A0A0X3APY7</accession>
<evidence type="ECO:0008006" key="3">
    <source>
        <dbReference type="Google" id="ProtNLM"/>
    </source>
</evidence>
<dbReference type="RefSeq" id="WP_221400585.1">
    <property type="nucleotide sequence ID" value="NZ_FCOR01000021.1"/>
</dbReference>
<proteinExistence type="predicted"/>
<dbReference type="AlphaFoldDB" id="A0A0X3APY7"/>
<name>A0A0X3APY7_9FLAO</name>
<dbReference type="EMBL" id="FCOR01000021">
    <property type="protein sequence ID" value="CVK17199.1"/>
    <property type="molecule type" value="Genomic_DNA"/>
</dbReference>
<organism evidence="1 2">
    <name type="scientific">Apibacter mensalis</name>
    <dbReference type="NCBI Taxonomy" id="1586267"/>
    <lineage>
        <taxon>Bacteria</taxon>
        <taxon>Pseudomonadati</taxon>
        <taxon>Bacteroidota</taxon>
        <taxon>Flavobacteriia</taxon>
        <taxon>Flavobacteriales</taxon>
        <taxon>Weeksellaceae</taxon>
        <taxon>Apibacter</taxon>
    </lineage>
</organism>
<dbReference type="Proteomes" id="UP000182761">
    <property type="component" value="Unassembled WGS sequence"/>
</dbReference>
<gene>
    <name evidence="1" type="ORF">Ga0061079_1211</name>
</gene>